<evidence type="ECO:0000313" key="3">
    <source>
        <dbReference type="RefSeq" id="XP_013394575.1"/>
    </source>
</evidence>
<reference evidence="3" key="1">
    <citation type="submission" date="2025-08" db="UniProtKB">
        <authorList>
            <consortium name="RefSeq"/>
        </authorList>
    </citation>
    <scope>IDENTIFICATION</scope>
    <source>
        <tissue evidence="3">Gonads</tissue>
    </source>
</reference>
<organism evidence="2 3">
    <name type="scientific">Lingula anatina</name>
    <name type="common">Brachiopod</name>
    <name type="synonym">Lingula unguis</name>
    <dbReference type="NCBI Taxonomy" id="7574"/>
    <lineage>
        <taxon>Eukaryota</taxon>
        <taxon>Metazoa</taxon>
        <taxon>Spiralia</taxon>
        <taxon>Lophotrochozoa</taxon>
        <taxon>Brachiopoda</taxon>
        <taxon>Linguliformea</taxon>
        <taxon>Lingulata</taxon>
        <taxon>Lingulida</taxon>
        <taxon>Linguloidea</taxon>
        <taxon>Lingulidae</taxon>
        <taxon>Lingula</taxon>
    </lineage>
</organism>
<accession>A0A1S3I8I8</accession>
<feature type="signal peptide" evidence="1">
    <location>
        <begin position="1"/>
        <end position="15"/>
    </location>
</feature>
<sequence length="240" mass="26467">MLRLLLYCCLAVVFAKEEFEVSYSSGEKAVDPFFDANQAVVHKRNVGFAPCQDEGATVNGLTCLQIFQATGIKFCDHVDLSRKCCATRWRYCGECKDTPNIRVNEMTCHDFFMKTGQTACHRGDVAGVCCASRRKVCDNCYGDTTNVLLGNMTCSELISKVGLAACHHHQVIQHCCLTRGVMCECNGDHLGTSFSDKDGNTFTCATIFSDNKFDACRSPTVLQGCCKSFREHCKDSPILG</sequence>
<evidence type="ECO:0000256" key="1">
    <source>
        <dbReference type="SAM" id="SignalP"/>
    </source>
</evidence>
<gene>
    <name evidence="3" type="primary">LOC106162021</name>
</gene>
<dbReference type="InParanoid" id="A0A1S3I8I8"/>
<proteinExistence type="predicted"/>
<name>A0A1S3I8I8_LINAN</name>
<dbReference type="GeneID" id="106162021"/>
<keyword evidence="1" id="KW-0732">Signal</keyword>
<dbReference type="RefSeq" id="XP_013394575.1">
    <property type="nucleotide sequence ID" value="XM_013539121.1"/>
</dbReference>
<feature type="chain" id="PRO_5012006362" evidence="1">
    <location>
        <begin position="16"/>
        <end position="240"/>
    </location>
</feature>
<dbReference type="KEGG" id="lak:106162021"/>
<evidence type="ECO:0000313" key="2">
    <source>
        <dbReference type="Proteomes" id="UP000085678"/>
    </source>
</evidence>
<dbReference type="AlphaFoldDB" id="A0A1S3I8I8"/>
<keyword evidence="2" id="KW-1185">Reference proteome</keyword>
<dbReference type="Proteomes" id="UP000085678">
    <property type="component" value="Unplaced"/>
</dbReference>
<protein>
    <submittedName>
        <fullName evidence="3">Uncharacterized protein LOC106162021</fullName>
    </submittedName>
</protein>